<dbReference type="PANTHER" id="PTHR34980">
    <property type="entry name" value="INNER MEMBRANE PROTEIN-RELATED-RELATED"/>
    <property type="match status" value="1"/>
</dbReference>
<dbReference type="PATRIC" id="fig|1229276.3.peg.2766"/>
<gene>
    <name evidence="3" type="ORF">DI53_2686</name>
</gene>
<protein>
    <recommendedName>
        <fullName evidence="2">GYF domain-containing protein</fullName>
    </recommendedName>
</protein>
<dbReference type="Pfam" id="PF05656">
    <property type="entry name" value="DUF805"/>
    <property type="match status" value="1"/>
</dbReference>
<dbReference type="Pfam" id="PF14237">
    <property type="entry name" value="GYF_2"/>
    <property type="match status" value="1"/>
</dbReference>
<dbReference type="RefSeq" id="WP_081939455.1">
    <property type="nucleotide sequence ID" value="NZ_JJMU01000049.1"/>
</dbReference>
<keyword evidence="1" id="KW-1133">Transmembrane helix</keyword>
<comment type="caution">
    <text evidence="3">The sequence shown here is derived from an EMBL/GenBank/DDBJ whole genome shotgun (WGS) entry which is preliminary data.</text>
</comment>
<proteinExistence type="predicted"/>
<dbReference type="Proteomes" id="UP000031802">
    <property type="component" value="Unassembled WGS sequence"/>
</dbReference>
<feature type="transmembrane region" description="Helical" evidence="1">
    <location>
        <begin position="156"/>
        <end position="175"/>
    </location>
</feature>
<dbReference type="InterPro" id="IPR025640">
    <property type="entry name" value="GYF_2"/>
</dbReference>
<keyword evidence="1" id="KW-0812">Transmembrane</keyword>
<name>A0A0B8T3A2_9SPHI</name>
<feature type="domain" description="GYF" evidence="2">
    <location>
        <begin position="4"/>
        <end position="49"/>
    </location>
</feature>
<sequence>MKNYFYILEGRRVGPLSFDEITAVPISEETLVWYDGLTDWQSAGELDEFRQFFHPIKGLETKVEESSSPIDDLELIAEKEQIFAQPAPTEDHFQTAVNNLPLIKNNEEREPEAYYTEQPHGIDDPFRNGSYESIYPAQAMFSAPFSFKGRIRRTEYWLSLIIAYAYLALVAAFLAQDNEASEGGGIAYLLFLIPFYWFVFAQNTKRCHDRGNSGWFQIIPLYGLWMAFGSSDRFVNQYGPNPKGVNLQPRF</sequence>
<dbReference type="EMBL" id="JJMU01000049">
    <property type="protein sequence ID" value="KGE13498.1"/>
    <property type="molecule type" value="Genomic_DNA"/>
</dbReference>
<keyword evidence="1" id="KW-0472">Membrane</keyword>
<dbReference type="GO" id="GO:0005886">
    <property type="term" value="C:plasma membrane"/>
    <property type="evidence" value="ECO:0007669"/>
    <property type="project" value="TreeGrafter"/>
</dbReference>
<dbReference type="AlphaFoldDB" id="A0A0B8T3A2"/>
<dbReference type="InterPro" id="IPR008523">
    <property type="entry name" value="DUF805"/>
</dbReference>
<evidence type="ECO:0000259" key="2">
    <source>
        <dbReference type="Pfam" id="PF14237"/>
    </source>
</evidence>
<keyword evidence="4" id="KW-1185">Reference proteome</keyword>
<dbReference type="OrthoDB" id="9812349at2"/>
<feature type="transmembrane region" description="Helical" evidence="1">
    <location>
        <begin position="181"/>
        <end position="200"/>
    </location>
</feature>
<evidence type="ECO:0000313" key="4">
    <source>
        <dbReference type="Proteomes" id="UP000031802"/>
    </source>
</evidence>
<evidence type="ECO:0000256" key="1">
    <source>
        <dbReference type="SAM" id="Phobius"/>
    </source>
</evidence>
<dbReference type="PANTHER" id="PTHR34980:SF3">
    <property type="entry name" value="BLR8105 PROTEIN"/>
    <property type="match status" value="1"/>
</dbReference>
<reference evidence="3 4" key="2">
    <citation type="journal article" date="2015" name="PLoS ONE">
        <title>Whole-Genome Optical Mapping and Finished Genome Sequence of Sphingobacterium deserti sp. nov., a New Species Isolated from the Western Desert of China.</title>
        <authorList>
            <person name="Teng C."/>
            <person name="Zhou Z."/>
            <person name="Molnar I."/>
            <person name="Li X."/>
            <person name="Tang R."/>
            <person name="Chen M."/>
            <person name="Wang L."/>
            <person name="Su S."/>
            <person name="Zhang W."/>
            <person name="Lin M."/>
        </authorList>
    </citation>
    <scope>NUCLEOTIDE SEQUENCE [LARGE SCALE GENOMIC DNA]</scope>
    <source>
        <strain evidence="4">ACCC05744</strain>
    </source>
</reference>
<dbReference type="eggNOG" id="COG3152">
    <property type="taxonomic scope" value="Bacteria"/>
</dbReference>
<accession>A0A0B8T3A2</accession>
<dbReference type="STRING" id="1229276.DI53_2686"/>
<organism evidence="3 4">
    <name type="scientific">Sphingobacterium deserti</name>
    <dbReference type="NCBI Taxonomy" id="1229276"/>
    <lineage>
        <taxon>Bacteria</taxon>
        <taxon>Pseudomonadati</taxon>
        <taxon>Bacteroidota</taxon>
        <taxon>Sphingobacteriia</taxon>
        <taxon>Sphingobacteriales</taxon>
        <taxon>Sphingobacteriaceae</taxon>
        <taxon>Sphingobacterium</taxon>
    </lineage>
</organism>
<evidence type="ECO:0000313" key="3">
    <source>
        <dbReference type="EMBL" id="KGE13498.1"/>
    </source>
</evidence>
<reference evidence="4" key="1">
    <citation type="submission" date="2014-04" db="EMBL/GenBank/DDBJ databases">
        <title>Whole-Genome optical mapping and complete genome sequence of Sphingobacterium deserti sp. nov., a new spaces isolated from desert in the west of China.</title>
        <authorList>
            <person name="Teng C."/>
            <person name="Zhou Z."/>
            <person name="Li X."/>
            <person name="Chen M."/>
            <person name="Lin M."/>
            <person name="Wang L."/>
            <person name="Su S."/>
            <person name="Zhang C."/>
            <person name="Zhang W."/>
        </authorList>
    </citation>
    <scope>NUCLEOTIDE SEQUENCE [LARGE SCALE GENOMIC DNA]</scope>
    <source>
        <strain evidence="4">ACCC05744</strain>
    </source>
</reference>